<dbReference type="EMBL" id="DUJP01000038">
    <property type="protein sequence ID" value="HII48054.1"/>
    <property type="molecule type" value="Genomic_DNA"/>
</dbReference>
<dbReference type="SUPFAM" id="SSF50630">
    <property type="entry name" value="Acid proteases"/>
    <property type="match status" value="1"/>
</dbReference>
<protein>
    <submittedName>
        <fullName evidence="1">Aspartyl protease</fullName>
    </submittedName>
</protein>
<evidence type="ECO:0000313" key="1">
    <source>
        <dbReference type="EMBL" id="HII48054.1"/>
    </source>
</evidence>
<proteinExistence type="predicted"/>
<name>A0A832W5K0_9CREN</name>
<organism evidence="1 2">
    <name type="scientific">Pyrobaculum aerophilum</name>
    <dbReference type="NCBI Taxonomy" id="13773"/>
    <lineage>
        <taxon>Archaea</taxon>
        <taxon>Thermoproteota</taxon>
        <taxon>Thermoprotei</taxon>
        <taxon>Thermoproteales</taxon>
        <taxon>Thermoproteaceae</taxon>
        <taxon>Pyrobaculum</taxon>
    </lineage>
</organism>
<dbReference type="Gene3D" id="2.40.70.10">
    <property type="entry name" value="Acid Proteases"/>
    <property type="match status" value="1"/>
</dbReference>
<evidence type="ECO:0000313" key="2">
    <source>
        <dbReference type="Proteomes" id="UP000651120"/>
    </source>
</evidence>
<sequence>MIFVDYLVGHVFVKARFVGDRGDKIADALIDTGATYTVIPRRLAEEIGAPRTGIYAEVKTAYGVVKLELTHILLEIEGTRALEAVLVSDSLEIPLIGVRTLEGLGFRVDPTTGKLEKSLRNFGLAYSITILSRISFRIGIRYVCL</sequence>
<dbReference type="GO" id="GO:0006508">
    <property type="term" value="P:proteolysis"/>
    <property type="evidence" value="ECO:0007669"/>
    <property type="project" value="UniProtKB-KW"/>
</dbReference>
<dbReference type="InterPro" id="IPR021109">
    <property type="entry name" value="Peptidase_aspartic_dom_sf"/>
</dbReference>
<dbReference type="OMA" id="MEIMNER"/>
<dbReference type="AlphaFoldDB" id="A0A832W5K0"/>
<keyword evidence="1" id="KW-0645">Protease</keyword>
<dbReference type="InterPro" id="IPR001969">
    <property type="entry name" value="Aspartic_peptidase_AS"/>
</dbReference>
<dbReference type="Pfam" id="PF13975">
    <property type="entry name" value="gag-asp_proteas"/>
    <property type="match status" value="1"/>
</dbReference>
<comment type="caution">
    <text evidence="1">The sequence shown here is derived from an EMBL/GenBank/DDBJ whole genome shotgun (WGS) entry which is preliminary data.</text>
</comment>
<dbReference type="GO" id="GO:0004190">
    <property type="term" value="F:aspartic-type endopeptidase activity"/>
    <property type="evidence" value="ECO:0007669"/>
    <property type="project" value="InterPro"/>
</dbReference>
<dbReference type="Proteomes" id="UP000651120">
    <property type="component" value="Unassembled WGS sequence"/>
</dbReference>
<keyword evidence="1" id="KW-0378">Hydrolase</keyword>
<gene>
    <name evidence="1" type="ORF">HA333_11635</name>
</gene>
<dbReference type="PROSITE" id="PS00141">
    <property type="entry name" value="ASP_PROTEASE"/>
    <property type="match status" value="1"/>
</dbReference>
<reference evidence="1" key="1">
    <citation type="journal article" date="2020" name="bioRxiv">
        <title>A rank-normalized archaeal taxonomy based on genome phylogeny resolves widespread incomplete and uneven classifications.</title>
        <authorList>
            <person name="Rinke C."/>
            <person name="Chuvochina M."/>
            <person name="Mussig A.J."/>
            <person name="Chaumeil P.-A."/>
            <person name="Waite D.W."/>
            <person name="Whitman W.B."/>
            <person name="Parks D.H."/>
            <person name="Hugenholtz P."/>
        </authorList>
    </citation>
    <scope>NUCLEOTIDE SEQUENCE</scope>
    <source>
        <strain evidence="1">UBA8839</strain>
    </source>
</reference>
<accession>A0A832W5K0</accession>